<dbReference type="EMBL" id="CP002077">
    <property type="protein sequence ID" value="ADK86896.1"/>
    <property type="molecule type" value="Genomic_DNA"/>
</dbReference>
<name>A0A0H3DMC7_MYCPB</name>
<dbReference type="KEGG" id="mpj:MPNE_0565"/>
<gene>
    <name evidence="3" type="ordered locus">MPNE_0565</name>
</gene>
<evidence type="ECO:0000313" key="3">
    <source>
        <dbReference type="EMBL" id="ADK86896.1"/>
    </source>
</evidence>
<reference evidence="3 4" key="1">
    <citation type="journal article" date="2010" name="Appl. Environ. Microbiol.">
        <title>Targeted chromosomal knockouts in Mycoplasma pneumoniae.</title>
        <authorList>
            <person name="Krishnakumar R."/>
            <person name="Assad-Garcia N."/>
            <person name="Benders G.A."/>
            <person name="Phan Q."/>
            <person name="Montague M.G."/>
            <person name="Glass J.I."/>
        </authorList>
    </citation>
    <scope>NUCLEOTIDE SEQUENCE [LARGE SCALE GENOMIC DNA]</scope>
    <source>
        <strain evidence="4">ATCC 15531 / DSM 22911 / NBRC 14401 / NCTC 10119 / FH</strain>
    </source>
</reference>
<feature type="domain" description="DUF16" evidence="2">
    <location>
        <begin position="25"/>
        <end position="124"/>
    </location>
</feature>
<dbReference type="Pfam" id="PF01519">
    <property type="entry name" value="DUF16"/>
    <property type="match status" value="1"/>
</dbReference>
<accession>A0A0H3DMC7</accession>
<evidence type="ECO:0000313" key="4">
    <source>
        <dbReference type="Proteomes" id="UP000007756"/>
    </source>
</evidence>
<dbReference type="PATRIC" id="fig|722438.3.peg.538"/>
<dbReference type="PaxDb" id="722438-MPNE_0565"/>
<dbReference type="STRING" id="722438.F539_02725"/>
<dbReference type="AlphaFoldDB" id="A0A0H3DMC7"/>
<sequence>MKKDKIKTSKAWIEDLPDGSYDMGFYGNLNHMEKRKSGYVTQKQFNDFKNSNNQRLIKIENTLVSQGEQISQLIKVSILQGEQINKLTETVEKQGEQIQTQGETLKLILETLQVINKRLDRLESK</sequence>
<proteinExistence type="inferred from homology"/>
<dbReference type="Gene3D" id="6.10.250.40">
    <property type="match status" value="1"/>
</dbReference>
<evidence type="ECO:0000256" key="1">
    <source>
        <dbReference type="ARBA" id="ARBA00009221"/>
    </source>
</evidence>
<dbReference type="Proteomes" id="UP000007756">
    <property type="component" value="Chromosome"/>
</dbReference>
<protein>
    <recommendedName>
        <fullName evidence="2">DUF16 domain-containing protein</fullName>
    </recommendedName>
</protein>
<dbReference type="SUPFAM" id="SSF144266">
    <property type="entry name" value="MPN010-like"/>
    <property type="match status" value="1"/>
</dbReference>
<dbReference type="HOGENOM" id="CLU_089620_0_0_14"/>
<dbReference type="InterPro" id="IPR002862">
    <property type="entry name" value="DUF16"/>
</dbReference>
<comment type="similarity">
    <text evidence="1">Belongs to the UPF0134 family.</text>
</comment>
<evidence type="ECO:0000259" key="2">
    <source>
        <dbReference type="Pfam" id="PF01519"/>
    </source>
</evidence>
<organism evidence="3 4">
    <name type="scientific">Mycoplasmoides pneumoniae (strain ATCC 15531 / DSM 23978 / CIP 103766 / NBRC 14401 / NCTC 10119 / FH)</name>
    <name type="common">Mycoplasma pneumoniae</name>
    <dbReference type="NCBI Taxonomy" id="722438"/>
    <lineage>
        <taxon>Bacteria</taxon>
        <taxon>Bacillati</taxon>
        <taxon>Mycoplasmatota</taxon>
        <taxon>Mycoplasmoidales</taxon>
        <taxon>Mycoplasmoidaceae</taxon>
        <taxon>Mycoplasmoides</taxon>
    </lineage>
</organism>